<dbReference type="GeneID" id="26634463"/>
<dbReference type="Proteomes" id="UP000202583">
    <property type="component" value="Segment"/>
</dbReference>
<sequence length="71" mass="7706">MTFYVNGVQRNLANGTGTTYAYPSYTDASDLTGLTGMYIDPSAVTCYVAEWALWNTALYTGSFTPPTGYLV</sequence>
<name>A0A0K2QQD6_9CAUD</name>
<dbReference type="RefSeq" id="YP_009207806.2">
    <property type="nucleotide sequence ID" value="NC_028899.1"/>
</dbReference>
<reference evidence="1 2" key="1">
    <citation type="submission" date="2015-07" db="EMBL/GenBank/DDBJ databases">
        <title>Two Asian jumbo phage RSL2 and RSF1 infecting the phytopathogen Ralstonia solanacearum share common features related to the phi-KZ-like phages.</title>
        <authorList>
            <person name="Kawasaki T."/>
            <person name="Fujie M."/>
            <person name="Chatchawankanphanich O."/>
            <person name="Ogata H."/>
            <person name="Yamada T."/>
        </authorList>
    </citation>
    <scope>NUCLEOTIDE SEQUENCE [LARGE SCALE GENOMIC DNA]</scope>
    <source>
        <strain evidence="1 2">RSF1</strain>
    </source>
</reference>
<organism evidence="1 2">
    <name type="scientific">Ralstonia phage RSF1</name>
    <dbReference type="NCBI Taxonomy" id="1689679"/>
    <lineage>
        <taxon>Viruses</taxon>
        <taxon>Duplodnaviria</taxon>
        <taxon>Heunggongvirae</taxon>
        <taxon>Uroviricota</taxon>
        <taxon>Caudoviricetes</taxon>
        <taxon>Chimalliviridae</taxon>
        <taxon>Chiangmaivirus</taxon>
        <taxon>Chiangmaivirus RSF1</taxon>
    </lineage>
</organism>
<accession>A0A0K2QQD6</accession>
<evidence type="ECO:0000313" key="2">
    <source>
        <dbReference type="Proteomes" id="UP000202583"/>
    </source>
</evidence>
<keyword evidence="2" id="KW-1185">Reference proteome</keyword>
<dbReference type="OrthoDB" id="39098at10239"/>
<dbReference type="EMBL" id="AP014927">
    <property type="protein sequence ID" value="BAS04794.2"/>
    <property type="molecule type" value="Genomic_DNA"/>
</dbReference>
<proteinExistence type="predicted"/>
<dbReference type="KEGG" id="vg:26634463"/>
<evidence type="ECO:0000313" key="1">
    <source>
        <dbReference type="EMBL" id="BAS04794.2"/>
    </source>
</evidence>
<protein>
    <submittedName>
        <fullName evidence="1">Uncharacterized protein</fullName>
    </submittedName>
</protein>